<feature type="binding site" evidence="11">
    <location>
        <position position="277"/>
    </location>
    <ligand>
        <name>FMN</name>
        <dbReference type="ChEBI" id="CHEBI:58210"/>
    </ligand>
</feature>
<feature type="binding site" evidence="11">
    <location>
        <begin position="263"/>
        <end position="264"/>
    </location>
    <ligand>
        <name>substrate</name>
    </ligand>
</feature>
<feature type="binding site" evidence="11">
    <location>
        <position position="192"/>
    </location>
    <ligand>
        <name>FMN</name>
        <dbReference type="ChEBI" id="CHEBI:58210"/>
    </ligand>
</feature>
<dbReference type="EMBL" id="PDJD01000001">
    <property type="protein sequence ID" value="PFG19496.1"/>
    <property type="molecule type" value="Genomic_DNA"/>
</dbReference>
<evidence type="ECO:0000256" key="4">
    <source>
        <dbReference type="ARBA" id="ARBA00005359"/>
    </source>
</evidence>
<dbReference type="CDD" id="cd04738">
    <property type="entry name" value="DHOD_2_like"/>
    <property type="match status" value="1"/>
</dbReference>
<dbReference type="PANTHER" id="PTHR48109:SF4">
    <property type="entry name" value="DIHYDROOROTATE DEHYDROGENASE (QUINONE), MITOCHONDRIAL"/>
    <property type="match status" value="1"/>
</dbReference>
<keyword evidence="6 11" id="KW-0288">FMN</keyword>
<comment type="pathway">
    <text evidence="3 11">Pyrimidine metabolism; UMP biosynthesis via de novo pathway; orotate from (S)-dihydroorotate (quinone route): step 1/1.</text>
</comment>
<feature type="domain" description="Dihydroorotate dehydrogenase catalytic" evidence="12">
    <location>
        <begin position="63"/>
        <end position="350"/>
    </location>
</feature>
<feature type="binding site" evidence="11">
    <location>
        <position position="311"/>
    </location>
    <ligand>
        <name>FMN</name>
        <dbReference type="ChEBI" id="CHEBI:58210"/>
    </ligand>
</feature>
<dbReference type="SUPFAM" id="SSF51395">
    <property type="entry name" value="FMN-linked oxidoreductases"/>
    <property type="match status" value="1"/>
</dbReference>
<dbReference type="HAMAP" id="MF_00225">
    <property type="entry name" value="DHO_dh_type2"/>
    <property type="match status" value="1"/>
</dbReference>
<evidence type="ECO:0000256" key="11">
    <source>
        <dbReference type="HAMAP-Rule" id="MF_00225"/>
    </source>
</evidence>
<dbReference type="InterPro" id="IPR012135">
    <property type="entry name" value="Dihydroorotate_DH_1_2"/>
</dbReference>
<evidence type="ECO:0000259" key="12">
    <source>
        <dbReference type="Pfam" id="PF01180"/>
    </source>
</evidence>
<keyword evidence="9 11" id="KW-0472">Membrane</keyword>
<dbReference type="PIRSF" id="PIRSF000164">
    <property type="entry name" value="DHO_oxidase"/>
    <property type="match status" value="1"/>
</dbReference>
<accession>A0A2A9CZE7</accession>
<comment type="subcellular location">
    <subcellularLocation>
        <location evidence="11">Cell membrane</location>
        <topology evidence="11">Peripheral membrane protein</topology>
    </subcellularLocation>
    <subcellularLocation>
        <location evidence="2">Membrane</location>
    </subcellularLocation>
</comment>
<feature type="active site" description="Nucleophile" evidence="11">
    <location>
        <position position="195"/>
    </location>
</feature>
<feature type="binding site" evidence="11">
    <location>
        <position position="234"/>
    </location>
    <ligand>
        <name>FMN</name>
        <dbReference type="ChEBI" id="CHEBI:58210"/>
    </ligand>
</feature>
<dbReference type="InterPro" id="IPR050074">
    <property type="entry name" value="DHO_dehydrogenase"/>
</dbReference>
<dbReference type="NCBIfam" id="NF003652">
    <property type="entry name" value="PRK05286.2-5"/>
    <property type="match status" value="1"/>
</dbReference>
<sequence>MGVTSPHPLYGLIFRAVFTRLDPEVAHHRAARAIAAAGAFEPARRALEATLGRGAARGGGGPQVFGRRLSSPLGVAAGFDKNATMVLGLLALGFSHVEIGTVTAYAQPGNEPPRLFRLVADRALVNRMGFNNVGSERVAQRLSQLRATRAGARAVIGVNIGKTKVTPSEEAPQDYARSARALAPYADYLVVNVSSPNTPGLRDLQAVDSLRPILAAVRDAVASVTPRSVPILVKIAPDLADEDITQVARLVGELDLAGVVATNTTIRHDHGAGGLSGEPLRERSLAVVRLVRASLDALEGGERKVVIGVGGISSTQDARAMLAAGATLVQAYSAFIYSGPAWPGKVARALGR</sequence>
<comment type="caution">
    <text evidence="13">The sequence shown here is derived from an EMBL/GenBank/DDBJ whole genome shotgun (WGS) entry which is preliminary data.</text>
</comment>
<dbReference type="Gene3D" id="3.20.20.70">
    <property type="entry name" value="Aldolase class I"/>
    <property type="match status" value="1"/>
</dbReference>
<feature type="binding site" evidence="11">
    <location>
        <begin position="126"/>
        <end position="130"/>
    </location>
    <ligand>
        <name>substrate</name>
    </ligand>
</feature>
<feature type="binding site" evidence="11">
    <location>
        <position position="197"/>
    </location>
    <ligand>
        <name>substrate</name>
    </ligand>
</feature>
<evidence type="ECO:0000256" key="8">
    <source>
        <dbReference type="ARBA" id="ARBA00023002"/>
    </source>
</evidence>
<dbReference type="GO" id="GO:0005737">
    <property type="term" value="C:cytoplasm"/>
    <property type="evidence" value="ECO:0007669"/>
    <property type="project" value="InterPro"/>
</dbReference>
<dbReference type="Proteomes" id="UP000224915">
    <property type="component" value="Unassembled WGS sequence"/>
</dbReference>
<feature type="binding site" evidence="11">
    <location>
        <position position="101"/>
    </location>
    <ligand>
        <name>FMN</name>
        <dbReference type="ChEBI" id="CHEBI:58210"/>
    </ligand>
</feature>
<evidence type="ECO:0000313" key="13">
    <source>
        <dbReference type="EMBL" id="PFG19496.1"/>
    </source>
</evidence>
<evidence type="ECO:0000256" key="7">
    <source>
        <dbReference type="ARBA" id="ARBA00022975"/>
    </source>
</evidence>
<feature type="binding site" evidence="11">
    <location>
        <position position="192"/>
    </location>
    <ligand>
        <name>substrate</name>
    </ligand>
</feature>
<keyword evidence="14" id="KW-1185">Reference proteome</keyword>
<evidence type="ECO:0000313" key="14">
    <source>
        <dbReference type="Proteomes" id="UP000224915"/>
    </source>
</evidence>
<evidence type="ECO:0000256" key="2">
    <source>
        <dbReference type="ARBA" id="ARBA00004370"/>
    </source>
</evidence>
<evidence type="ECO:0000256" key="6">
    <source>
        <dbReference type="ARBA" id="ARBA00022643"/>
    </source>
</evidence>
<feature type="binding site" evidence="11">
    <location>
        <position position="81"/>
    </location>
    <ligand>
        <name>substrate</name>
    </ligand>
</feature>
<dbReference type="PROSITE" id="PS00911">
    <property type="entry name" value="DHODEHASE_1"/>
    <property type="match status" value="1"/>
</dbReference>
<dbReference type="EC" id="1.3.5.2" evidence="11"/>
<comment type="catalytic activity">
    <reaction evidence="10 11">
        <text>(S)-dihydroorotate + a quinone = orotate + a quinol</text>
        <dbReference type="Rhea" id="RHEA:30187"/>
        <dbReference type="ChEBI" id="CHEBI:24646"/>
        <dbReference type="ChEBI" id="CHEBI:30839"/>
        <dbReference type="ChEBI" id="CHEBI:30864"/>
        <dbReference type="ChEBI" id="CHEBI:132124"/>
        <dbReference type="EC" id="1.3.5.2"/>
    </reaction>
</comment>
<comment type="similarity">
    <text evidence="4 11">Belongs to the dihydroorotate dehydrogenase family. Type 2 subfamily.</text>
</comment>
<dbReference type="PANTHER" id="PTHR48109">
    <property type="entry name" value="DIHYDROOROTATE DEHYDROGENASE (QUINONE), MITOCHONDRIAL-RELATED"/>
    <property type="match status" value="1"/>
</dbReference>
<dbReference type="GO" id="GO:0044205">
    <property type="term" value="P:'de novo' UMP biosynthetic process"/>
    <property type="evidence" value="ECO:0007669"/>
    <property type="project" value="UniProtKB-UniRule"/>
</dbReference>
<dbReference type="GO" id="GO:0006207">
    <property type="term" value="P:'de novo' pyrimidine nucleobase biosynthetic process"/>
    <property type="evidence" value="ECO:0007669"/>
    <property type="project" value="UniProtKB-UniRule"/>
</dbReference>
<gene>
    <name evidence="11" type="primary">pyrD</name>
    <name evidence="13" type="ORF">ATL40_1060</name>
</gene>
<evidence type="ECO:0000256" key="9">
    <source>
        <dbReference type="ARBA" id="ARBA00023136"/>
    </source>
</evidence>
<dbReference type="UniPathway" id="UPA00070">
    <property type="reaction ID" value="UER00946"/>
</dbReference>
<feature type="binding site" evidence="11">
    <location>
        <position position="262"/>
    </location>
    <ligand>
        <name>FMN</name>
        <dbReference type="ChEBI" id="CHEBI:58210"/>
    </ligand>
</feature>
<dbReference type="GO" id="GO:0106430">
    <property type="term" value="F:dihydroorotate dehydrogenase (quinone) activity"/>
    <property type="evidence" value="ECO:0007669"/>
    <property type="project" value="UniProtKB-EC"/>
</dbReference>
<feature type="binding site" evidence="11">
    <location>
        <position position="159"/>
    </location>
    <ligand>
        <name>FMN</name>
        <dbReference type="ChEBI" id="CHEBI:58210"/>
    </ligand>
</feature>
<dbReference type="NCBIfam" id="TIGR01036">
    <property type="entry name" value="pyrD_sub2"/>
    <property type="match status" value="1"/>
</dbReference>
<name>A0A2A9CZE7_9MICO</name>
<dbReference type="PROSITE" id="PS00912">
    <property type="entry name" value="DHODEHASE_2"/>
    <property type="match status" value="1"/>
</dbReference>
<dbReference type="InterPro" id="IPR001295">
    <property type="entry name" value="Dihydroorotate_DH_CS"/>
</dbReference>
<evidence type="ECO:0000256" key="3">
    <source>
        <dbReference type="ARBA" id="ARBA00005161"/>
    </source>
</evidence>
<evidence type="ECO:0000256" key="1">
    <source>
        <dbReference type="ARBA" id="ARBA00003125"/>
    </source>
</evidence>
<dbReference type="GO" id="GO:0005886">
    <property type="term" value="C:plasma membrane"/>
    <property type="evidence" value="ECO:0007669"/>
    <property type="project" value="UniProtKB-SubCell"/>
</dbReference>
<protein>
    <recommendedName>
        <fullName evidence="11">Dihydroorotate dehydrogenase (quinone)</fullName>
        <ecNumber evidence="11">1.3.5.2</ecNumber>
    </recommendedName>
    <alternativeName>
        <fullName evidence="11">DHOdehase</fullName>
        <shortName evidence="11">DHOD</shortName>
        <shortName evidence="11">DHODase</shortName>
    </alternativeName>
    <alternativeName>
        <fullName evidence="11">Dihydroorotate oxidase</fullName>
    </alternativeName>
</protein>
<comment type="cofactor">
    <cofactor evidence="11">
        <name>FMN</name>
        <dbReference type="ChEBI" id="CHEBI:58210"/>
    </cofactor>
    <text evidence="11">Binds 1 FMN per subunit.</text>
</comment>
<evidence type="ECO:0000256" key="10">
    <source>
        <dbReference type="ARBA" id="ARBA00048639"/>
    </source>
</evidence>
<keyword evidence="7 11" id="KW-0665">Pyrimidine biosynthesis</keyword>
<dbReference type="InterPro" id="IPR005719">
    <property type="entry name" value="Dihydroorotate_DH_2"/>
</dbReference>
<dbReference type="AlphaFoldDB" id="A0A2A9CZE7"/>
<dbReference type="InterPro" id="IPR013785">
    <property type="entry name" value="Aldolase_TIM"/>
</dbReference>
<feature type="binding site" evidence="11">
    <location>
        <begin position="332"/>
        <end position="333"/>
    </location>
    <ligand>
        <name>FMN</name>
        <dbReference type="ChEBI" id="CHEBI:58210"/>
    </ligand>
</feature>
<reference evidence="13 14" key="1">
    <citation type="submission" date="2017-10" db="EMBL/GenBank/DDBJ databases">
        <title>Sequencing the genomes of 1000 actinobacteria strains.</title>
        <authorList>
            <person name="Klenk H.-P."/>
        </authorList>
    </citation>
    <scope>NUCLEOTIDE SEQUENCE [LARGE SCALE GENOMIC DNA]</scope>
    <source>
        <strain evidence="13 14">DSM 21801</strain>
    </source>
</reference>
<proteinExistence type="inferred from homology"/>
<keyword evidence="8 11" id="KW-0560">Oxidoreductase</keyword>
<organism evidence="13 14">
    <name type="scientific">Serinibacter salmoneus</name>
    <dbReference type="NCBI Taxonomy" id="556530"/>
    <lineage>
        <taxon>Bacteria</taxon>
        <taxon>Bacillati</taxon>
        <taxon>Actinomycetota</taxon>
        <taxon>Actinomycetes</taxon>
        <taxon>Micrococcales</taxon>
        <taxon>Beutenbergiaceae</taxon>
        <taxon>Serinibacter</taxon>
    </lineage>
</organism>
<evidence type="ECO:0000256" key="5">
    <source>
        <dbReference type="ARBA" id="ARBA00022630"/>
    </source>
</evidence>
<comment type="function">
    <text evidence="1 11">Catalyzes the conversion of dihydroorotate to orotate with quinone as electron acceptor.</text>
</comment>
<dbReference type="InterPro" id="IPR005720">
    <property type="entry name" value="Dihydroorotate_DH_cat"/>
</dbReference>
<comment type="subunit">
    <text evidence="11">Monomer.</text>
</comment>
<dbReference type="Pfam" id="PF01180">
    <property type="entry name" value="DHO_dh"/>
    <property type="match status" value="1"/>
</dbReference>
<feature type="binding site" evidence="11">
    <location>
        <begin position="77"/>
        <end position="81"/>
    </location>
    <ligand>
        <name>FMN</name>
        <dbReference type="ChEBI" id="CHEBI:58210"/>
    </ligand>
</feature>
<keyword evidence="11" id="KW-1003">Cell membrane</keyword>
<keyword evidence="5 11" id="KW-0285">Flavoprotein</keyword>